<reference evidence="7" key="1">
    <citation type="submission" date="2020-07" db="EMBL/GenBank/DDBJ databases">
        <title>Multicomponent nature underlies the extraordinary mechanical properties of spider dragline silk.</title>
        <authorList>
            <person name="Kono N."/>
            <person name="Nakamura H."/>
            <person name="Mori M."/>
            <person name="Yoshida Y."/>
            <person name="Ohtoshi R."/>
            <person name="Malay A.D."/>
            <person name="Moran D.A.P."/>
            <person name="Tomita M."/>
            <person name="Numata K."/>
            <person name="Arakawa K."/>
        </authorList>
    </citation>
    <scope>NUCLEOTIDE SEQUENCE</scope>
</reference>
<dbReference type="Pfam" id="PF16077">
    <property type="entry name" value="Spaetzle"/>
    <property type="match status" value="1"/>
</dbReference>
<organism evidence="7 8">
    <name type="scientific">Trichonephila clavata</name>
    <name type="common">Joro spider</name>
    <name type="synonym">Nephila clavata</name>
    <dbReference type="NCBI Taxonomy" id="2740835"/>
    <lineage>
        <taxon>Eukaryota</taxon>
        <taxon>Metazoa</taxon>
        <taxon>Ecdysozoa</taxon>
        <taxon>Arthropoda</taxon>
        <taxon>Chelicerata</taxon>
        <taxon>Arachnida</taxon>
        <taxon>Araneae</taxon>
        <taxon>Araneomorphae</taxon>
        <taxon>Entelegynae</taxon>
        <taxon>Araneoidea</taxon>
        <taxon>Nephilidae</taxon>
        <taxon>Trichonephila</taxon>
    </lineage>
</organism>
<feature type="compositionally biased region" description="Acidic residues" evidence="4">
    <location>
        <begin position="382"/>
        <end position="396"/>
    </location>
</feature>
<feature type="region of interest" description="Disordered" evidence="4">
    <location>
        <begin position="1161"/>
        <end position="1188"/>
    </location>
</feature>
<feature type="compositionally biased region" description="Basic and acidic residues" evidence="4">
    <location>
        <begin position="358"/>
        <end position="369"/>
    </location>
</feature>
<feature type="region of interest" description="Disordered" evidence="4">
    <location>
        <begin position="251"/>
        <end position="279"/>
    </location>
</feature>
<dbReference type="GO" id="GO:0045087">
    <property type="term" value="P:innate immune response"/>
    <property type="evidence" value="ECO:0007669"/>
    <property type="project" value="TreeGrafter"/>
</dbReference>
<keyword evidence="1 5" id="KW-0732">Signal</keyword>
<sequence length="1213" mass="136583">MDNWIPKLFWLSIGIFSLSLCINAQDARSQYHGGRRRPLPTVIITREHLRQRPVLYGPHGDTAAEFIVSAGLDTSQSSAVRIRKLGNKRDNSTISSGPASPPIRITGPIPPQDVSSRNNLVNNNNNVNVAFERRQPPVHPQSVNRRQDVLNERNNIGFHHQRFFPSVDVNVNGPVPRYVPPIFVPYYQQQQNPNRGQVRPHHEYRPSAIVPSGWRPSIPDGFEQEYRTAIKPSETRKPLYEGKDKVKNPVVEVDGDKTNPEETNEDTGFKPSRDQQNDKINKSNVAHKNIVAETPVLRLNRVKPDDAKNLIIRRPSLVLRDQITVNEVSESPDRPRYGPRALQFEEEISRTSRRKRHADSDEMMQEKFSHFQSKRLNGNIEDSNETDAEESISDSEEISKERNGSFKFGILPTLKNILDEFKKRSQRMSRQYAFQGFDDPEVTNKSQSNATAFHYGSQSPFYSDVNYPSQMDQFPPSSNKNTEGEVMSFSDFLASPMAERIRLERQLMFRNSTLNGNLTNENSNSSFGLDSVMHNATVPLLRNVIAARILHSMLNIDSSNISKMDYSFNETSNPRSSTEGMELSEQRQFGIVVSPYDGLESLNSKSTMPIIRILKGKIVPLPDLPQELIPILMGTYRPTYTSEASYDDPKLTESITDNALLTLLQNEEMMNLRPLNRKLRPMLNRYNRKSPSTNYVGSLKASEPISKTSYSFKPAEWSLGPRCDRLTEEICLEDSDYPSSAIMSSIYKDKAKFDLMYAELKVRESQVEGLSRQQEQSYSFDHYYGPYTQASGSSLVPRDYGQSGGFVCPSEVHYGRPHRAKNRKGEWKVVVNVGEYTQTLRMEKCLGSGNPCKYVVSPMQSTCAQVYSYHRLLVFNKESGLHIDLFRVPASCTCHLRPGQQDSMSKFSSRIPYSSRPSPYEEYGGHVETAPSSQMVSEGSNTSSDKKNSFGSTLWAILGGGQQAGALAQQPQFLDEVQKQISWTQQLKQFPQLMKQISPNQVLKQLLEDDEDELNIRRQRFRQPADRLHGGGFASHHIPISVPLPPPPPPPMVIARRPVVGAATPDHKHMFGLPANSHAKVIAISPTESTKVFSLTKQGNPGKTIVRLTEASPQAIFGGSAPSTVHQVTAYKVRPGMYHPSSNTGEKIQVTEASLVPIAPQFSDQSSSEGSPRPILKPMPVPKGSNKRIVEDEDLIAIENRKEMRFTPLRLKQ</sequence>
<evidence type="ECO:0000256" key="4">
    <source>
        <dbReference type="SAM" id="MobiDB-lite"/>
    </source>
</evidence>
<feature type="signal peptide" evidence="5">
    <location>
        <begin position="1"/>
        <end position="29"/>
    </location>
</feature>
<comment type="caution">
    <text evidence="7">The sequence shown here is derived from an EMBL/GenBank/DDBJ whole genome shotgun (WGS) entry which is preliminary data.</text>
</comment>
<evidence type="ECO:0000256" key="3">
    <source>
        <dbReference type="ARBA" id="ARBA00023180"/>
    </source>
</evidence>
<dbReference type="PANTHER" id="PTHR23199">
    <property type="entry name" value="NEUROTROPHIN 1-RELATED"/>
    <property type="match status" value="1"/>
</dbReference>
<keyword evidence="3" id="KW-0325">Glycoprotein</keyword>
<feature type="region of interest" description="Disordered" evidence="4">
    <location>
        <begin position="917"/>
        <end position="947"/>
    </location>
</feature>
<name>A0A8X6L5K3_TRICU</name>
<dbReference type="InterPro" id="IPR052444">
    <property type="entry name" value="Spz/Toll_ligand-like"/>
</dbReference>
<dbReference type="InterPro" id="IPR029034">
    <property type="entry name" value="Cystine-knot_cytokine"/>
</dbReference>
<evidence type="ECO:0000259" key="6">
    <source>
        <dbReference type="Pfam" id="PF16077"/>
    </source>
</evidence>
<gene>
    <name evidence="7" type="primary">NT1</name>
    <name evidence="7" type="ORF">TNCT_65311</name>
</gene>
<dbReference type="GO" id="GO:0005615">
    <property type="term" value="C:extracellular space"/>
    <property type="evidence" value="ECO:0007669"/>
    <property type="project" value="UniProtKB-ARBA"/>
</dbReference>
<dbReference type="Proteomes" id="UP000887116">
    <property type="component" value="Unassembled WGS sequence"/>
</dbReference>
<dbReference type="GO" id="GO:0008083">
    <property type="term" value="F:growth factor activity"/>
    <property type="evidence" value="ECO:0007669"/>
    <property type="project" value="TreeGrafter"/>
</dbReference>
<feature type="compositionally biased region" description="Polar residues" evidence="4">
    <location>
        <begin position="930"/>
        <end position="943"/>
    </location>
</feature>
<dbReference type="SUPFAM" id="SSF57501">
    <property type="entry name" value="Cystine-knot cytokines"/>
    <property type="match status" value="1"/>
</dbReference>
<dbReference type="PANTHER" id="PTHR23199:SF12">
    <property type="entry name" value="NEUROTROPHIN 1-RELATED"/>
    <property type="match status" value="1"/>
</dbReference>
<dbReference type="Gene3D" id="2.10.90.10">
    <property type="entry name" value="Cystine-knot cytokines"/>
    <property type="match status" value="1"/>
</dbReference>
<dbReference type="OrthoDB" id="10064289at2759"/>
<feature type="chain" id="PRO_5036495339" evidence="5">
    <location>
        <begin position="30"/>
        <end position="1213"/>
    </location>
</feature>
<evidence type="ECO:0000313" key="7">
    <source>
        <dbReference type="EMBL" id="GFQ96196.1"/>
    </source>
</evidence>
<proteinExistence type="predicted"/>
<feature type="region of interest" description="Disordered" evidence="4">
    <location>
        <begin position="329"/>
        <end position="399"/>
    </location>
</feature>
<evidence type="ECO:0000256" key="5">
    <source>
        <dbReference type="SAM" id="SignalP"/>
    </source>
</evidence>
<feature type="compositionally biased region" description="Basic and acidic residues" evidence="4">
    <location>
        <begin position="267"/>
        <end position="279"/>
    </location>
</feature>
<dbReference type="EMBL" id="BMAO01034391">
    <property type="protein sequence ID" value="GFQ96196.1"/>
    <property type="molecule type" value="Genomic_DNA"/>
</dbReference>
<protein>
    <submittedName>
        <fullName evidence="7">Neurotrophin 1</fullName>
    </submittedName>
</protein>
<dbReference type="AlphaFoldDB" id="A0A8X6L5K3"/>
<keyword evidence="8" id="KW-1185">Reference proteome</keyword>
<dbReference type="GO" id="GO:0021556">
    <property type="term" value="P:central nervous system formation"/>
    <property type="evidence" value="ECO:0007669"/>
    <property type="project" value="TreeGrafter"/>
</dbReference>
<evidence type="ECO:0000313" key="8">
    <source>
        <dbReference type="Proteomes" id="UP000887116"/>
    </source>
</evidence>
<dbReference type="InterPro" id="IPR032104">
    <property type="entry name" value="Spaetzle"/>
</dbReference>
<dbReference type="GO" id="GO:0005121">
    <property type="term" value="F:Toll binding"/>
    <property type="evidence" value="ECO:0007669"/>
    <property type="project" value="TreeGrafter"/>
</dbReference>
<keyword evidence="2" id="KW-1015">Disulfide bond</keyword>
<evidence type="ECO:0000256" key="2">
    <source>
        <dbReference type="ARBA" id="ARBA00023157"/>
    </source>
</evidence>
<feature type="domain" description="Spaetzle" evidence="6">
    <location>
        <begin position="806"/>
        <end position="896"/>
    </location>
</feature>
<evidence type="ECO:0000256" key="1">
    <source>
        <dbReference type="ARBA" id="ARBA00022729"/>
    </source>
</evidence>
<accession>A0A8X6L5K3</accession>